<sequence>MFHNPNALNPINPEWFWDISHYWWDSEEETFIGNIRLYDVIAPINIALTHTSNGNMAPDER</sequence>
<evidence type="ECO:0000313" key="1">
    <source>
        <dbReference type="EMBL" id="BCL59732.1"/>
    </source>
</evidence>
<gene>
    <name evidence="1" type="ORF">DGMP_04250</name>
</gene>
<protein>
    <submittedName>
        <fullName evidence="1">Uncharacterized protein</fullName>
    </submittedName>
</protein>
<proteinExistence type="predicted"/>
<dbReference type="EMBL" id="AP024086">
    <property type="protein sequence ID" value="BCL59732.1"/>
    <property type="molecule type" value="Genomic_DNA"/>
</dbReference>
<keyword evidence="2" id="KW-1185">Reference proteome</keyword>
<organism evidence="1 2">
    <name type="scientific">Desulfomarina profundi</name>
    <dbReference type="NCBI Taxonomy" id="2772557"/>
    <lineage>
        <taxon>Bacteria</taxon>
        <taxon>Pseudomonadati</taxon>
        <taxon>Thermodesulfobacteriota</taxon>
        <taxon>Desulfobulbia</taxon>
        <taxon>Desulfobulbales</taxon>
        <taxon>Desulfobulbaceae</taxon>
        <taxon>Desulfomarina</taxon>
    </lineage>
</organism>
<dbReference type="AlphaFoldDB" id="A0A8D5FTS0"/>
<accession>A0A8D5FTS0</accession>
<evidence type="ECO:0000313" key="2">
    <source>
        <dbReference type="Proteomes" id="UP000826725"/>
    </source>
</evidence>
<dbReference type="Proteomes" id="UP000826725">
    <property type="component" value="Chromosome"/>
</dbReference>
<dbReference type="KEGG" id="dbk:DGMP_04250"/>
<reference evidence="1" key="1">
    <citation type="submission" date="2020-09" db="EMBL/GenBank/DDBJ databases">
        <title>Desulfogranum mesoprofundum gen. nov., sp. nov., a novel mesophilic, sulfate-reducing chemolithoautotroph isolated from a deep-sea hydrothermal vent chimney in the Suiyo Seamount.</title>
        <authorList>
            <person name="Hashimoto Y."/>
            <person name="Nakagawa S."/>
        </authorList>
    </citation>
    <scope>NUCLEOTIDE SEQUENCE</scope>
    <source>
        <strain evidence="1">KT2</strain>
    </source>
</reference>
<name>A0A8D5FTS0_9BACT</name>